<evidence type="ECO:0000313" key="2">
    <source>
        <dbReference type="Proteomes" id="UP000504610"/>
    </source>
</evidence>
<dbReference type="InterPro" id="IPR003871">
    <property type="entry name" value="RFA1B/D_OB_1st"/>
</dbReference>
<dbReference type="Gene3D" id="2.40.50.140">
    <property type="entry name" value="Nucleic acid-binding proteins"/>
    <property type="match status" value="1"/>
</dbReference>
<proteinExistence type="predicted"/>
<dbReference type="AlphaFoldDB" id="A0A6J0LZY7"/>
<name>A0A6J0LZY7_RAPSA</name>
<reference evidence="2" key="1">
    <citation type="journal article" date="2019" name="Database">
        <title>The radish genome database (RadishGD): an integrated information resource for radish genomics.</title>
        <authorList>
            <person name="Yu H.J."/>
            <person name="Baek S."/>
            <person name="Lee Y.J."/>
            <person name="Cho A."/>
            <person name="Mun J.H."/>
        </authorList>
    </citation>
    <scope>NUCLEOTIDE SEQUENCE [LARGE SCALE GENOMIC DNA]</scope>
    <source>
        <strain evidence="2">cv. WK10039</strain>
    </source>
</reference>
<dbReference type="Proteomes" id="UP000504610">
    <property type="component" value="Chromosome 2"/>
</dbReference>
<dbReference type="Pfam" id="PF02721">
    <property type="entry name" value="DUF223"/>
    <property type="match status" value="1"/>
</dbReference>
<evidence type="ECO:0000259" key="1">
    <source>
        <dbReference type="Pfam" id="PF02721"/>
    </source>
</evidence>
<sequence>MLLLIDSKSTTIQGFISTHFLLCFKDELKPNTIYKLKRFSLKPSKSVYRASPHKHTIIFTSKTTFAPVHEEGDYQIESQHFRLRDLQVFTDIVDKHTYLFAVSIPHRYHWPFESHHSSVVSTQWLQIIK</sequence>
<dbReference type="InterPro" id="IPR012340">
    <property type="entry name" value="NA-bd_OB-fold"/>
</dbReference>
<feature type="domain" description="Replication protein A 70 kDa DNA-binding subunit B/D first OB fold" evidence="1">
    <location>
        <begin position="2"/>
        <end position="65"/>
    </location>
</feature>
<reference evidence="3" key="2">
    <citation type="submission" date="2025-08" db="UniProtKB">
        <authorList>
            <consortium name="RefSeq"/>
        </authorList>
    </citation>
    <scope>IDENTIFICATION</scope>
    <source>
        <tissue evidence="3">Leaf</tissue>
    </source>
</reference>
<accession>A0A6J0LZY7</accession>
<dbReference type="SUPFAM" id="SSF50249">
    <property type="entry name" value="Nucleic acid-binding proteins"/>
    <property type="match status" value="1"/>
</dbReference>
<dbReference type="OrthoDB" id="1107624at2759"/>
<organism evidence="2 3">
    <name type="scientific">Raphanus sativus</name>
    <name type="common">Radish</name>
    <name type="synonym">Raphanus raphanistrum var. sativus</name>
    <dbReference type="NCBI Taxonomy" id="3726"/>
    <lineage>
        <taxon>Eukaryota</taxon>
        <taxon>Viridiplantae</taxon>
        <taxon>Streptophyta</taxon>
        <taxon>Embryophyta</taxon>
        <taxon>Tracheophyta</taxon>
        <taxon>Spermatophyta</taxon>
        <taxon>Magnoliopsida</taxon>
        <taxon>eudicotyledons</taxon>
        <taxon>Gunneridae</taxon>
        <taxon>Pentapetalae</taxon>
        <taxon>rosids</taxon>
        <taxon>malvids</taxon>
        <taxon>Brassicales</taxon>
        <taxon>Brassicaceae</taxon>
        <taxon>Brassiceae</taxon>
        <taxon>Raphanus</taxon>
    </lineage>
</organism>
<dbReference type="RefSeq" id="XP_018465780.1">
    <property type="nucleotide sequence ID" value="XM_018610278.2"/>
</dbReference>
<gene>
    <name evidence="3" type="primary">LOC108837210</name>
</gene>
<dbReference type="GeneID" id="108837210"/>
<protein>
    <submittedName>
        <fullName evidence="3">Uncharacterized protein LOC108837210 isoform X2</fullName>
    </submittedName>
</protein>
<evidence type="ECO:0000313" key="3">
    <source>
        <dbReference type="RefSeq" id="XP_018465780.1"/>
    </source>
</evidence>
<keyword evidence="2" id="KW-1185">Reference proteome</keyword>